<evidence type="ECO:0000313" key="10">
    <source>
        <dbReference type="Proteomes" id="UP001328107"/>
    </source>
</evidence>
<feature type="non-terminal residue" evidence="9">
    <location>
        <position position="1"/>
    </location>
</feature>
<accession>A0AAN4ZH51</accession>
<dbReference type="InterPro" id="IPR023214">
    <property type="entry name" value="HAD_sf"/>
</dbReference>
<dbReference type="SUPFAM" id="SSF56784">
    <property type="entry name" value="HAD-like"/>
    <property type="match status" value="1"/>
</dbReference>
<protein>
    <recommendedName>
        <fullName evidence="3">5'-nucleotidase</fullName>
        <ecNumber evidence="3">3.1.3.5</ecNumber>
    </recommendedName>
</protein>
<dbReference type="PANTHER" id="PTHR13045">
    <property type="entry name" value="5'-NUCLEOTIDASE"/>
    <property type="match status" value="1"/>
</dbReference>
<keyword evidence="5" id="KW-0547">Nucleotide-binding</keyword>
<dbReference type="GO" id="GO:0005737">
    <property type="term" value="C:cytoplasm"/>
    <property type="evidence" value="ECO:0007669"/>
    <property type="project" value="InterPro"/>
</dbReference>
<dbReference type="InterPro" id="IPR006434">
    <property type="entry name" value="Pyrimidine_nucleotidase_eu"/>
</dbReference>
<comment type="similarity">
    <text evidence="2">Belongs to the pyrimidine 5'-nucleotidase family.</text>
</comment>
<dbReference type="EMBL" id="BTRK01000003">
    <property type="protein sequence ID" value="GMR39834.1"/>
    <property type="molecule type" value="Genomic_DNA"/>
</dbReference>
<keyword evidence="7" id="KW-0460">Magnesium</keyword>
<dbReference type="GO" id="GO:0009117">
    <property type="term" value="P:nucleotide metabolic process"/>
    <property type="evidence" value="ECO:0007669"/>
    <property type="project" value="UniProtKB-KW"/>
</dbReference>
<evidence type="ECO:0000313" key="9">
    <source>
        <dbReference type="EMBL" id="GMR39834.1"/>
    </source>
</evidence>
<evidence type="ECO:0000256" key="6">
    <source>
        <dbReference type="ARBA" id="ARBA00022801"/>
    </source>
</evidence>
<dbReference type="Proteomes" id="UP001328107">
    <property type="component" value="Unassembled WGS sequence"/>
</dbReference>
<keyword evidence="10" id="KW-1185">Reference proteome</keyword>
<dbReference type="Gene3D" id="1.10.150.340">
    <property type="entry name" value="Pyrimidine 5'-nucleotidase (UMPH-1), N-terminal domain"/>
    <property type="match status" value="1"/>
</dbReference>
<keyword evidence="4" id="KW-0479">Metal-binding</keyword>
<evidence type="ECO:0000256" key="4">
    <source>
        <dbReference type="ARBA" id="ARBA00022723"/>
    </source>
</evidence>
<dbReference type="PANTHER" id="PTHR13045:SF0">
    <property type="entry name" value="7-METHYLGUANOSINE PHOSPHATE-SPECIFIC 5'-NUCLEOTIDASE"/>
    <property type="match status" value="1"/>
</dbReference>
<dbReference type="Gene3D" id="3.40.50.1000">
    <property type="entry name" value="HAD superfamily/HAD-like"/>
    <property type="match status" value="1"/>
</dbReference>
<feature type="non-terminal residue" evidence="9">
    <location>
        <position position="280"/>
    </location>
</feature>
<evidence type="ECO:0000256" key="5">
    <source>
        <dbReference type="ARBA" id="ARBA00022741"/>
    </source>
</evidence>
<dbReference type="Pfam" id="PF05822">
    <property type="entry name" value="UMPH-1"/>
    <property type="match status" value="1"/>
</dbReference>
<dbReference type="GO" id="GO:0000166">
    <property type="term" value="F:nucleotide binding"/>
    <property type="evidence" value="ECO:0007669"/>
    <property type="project" value="UniProtKB-KW"/>
</dbReference>
<comment type="catalytic activity">
    <reaction evidence="1">
        <text>a ribonucleoside 5'-phosphate + H2O = a ribonucleoside + phosphate</text>
        <dbReference type="Rhea" id="RHEA:12484"/>
        <dbReference type="ChEBI" id="CHEBI:15377"/>
        <dbReference type="ChEBI" id="CHEBI:18254"/>
        <dbReference type="ChEBI" id="CHEBI:43474"/>
        <dbReference type="ChEBI" id="CHEBI:58043"/>
        <dbReference type="EC" id="3.1.3.5"/>
    </reaction>
</comment>
<organism evidence="9 10">
    <name type="scientific">Pristionchus mayeri</name>
    <dbReference type="NCBI Taxonomy" id="1317129"/>
    <lineage>
        <taxon>Eukaryota</taxon>
        <taxon>Metazoa</taxon>
        <taxon>Ecdysozoa</taxon>
        <taxon>Nematoda</taxon>
        <taxon>Chromadorea</taxon>
        <taxon>Rhabditida</taxon>
        <taxon>Rhabditina</taxon>
        <taxon>Diplogasteromorpha</taxon>
        <taxon>Diplogasteroidea</taxon>
        <taxon>Neodiplogasteridae</taxon>
        <taxon>Pristionchus</taxon>
    </lineage>
</organism>
<evidence type="ECO:0000256" key="7">
    <source>
        <dbReference type="ARBA" id="ARBA00022842"/>
    </source>
</evidence>
<proteinExistence type="inferred from homology"/>
<reference evidence="10" key="1">
    <citation type="submission" date="2022-10" db="EMBL/GenBank/DDBJ databases">
        <title>Genome assembly of Pristionchus species.</title>
        <authorList>
            <person name="Yoshida K."/>
            <person name="Sommer R.J."/>
        </authorList>
    </citation>
    <scope>NUCLEOTIDE SEQUENCE [LARGE SCALE GENOMIC DNA]</scope>
    <source>
        <strain evidence="10">RS5460</strain>
    </source>
</reference>
<evidence type="ECO:0000256" key="8">
    <source>
        <dbReference type="ARBA" id="ARBA00023080"/>
    </source>
</evidence>
<dbReference type="EC" id="3.1.3.5" evidence="3"/>
<dbReference type="InterPro" id="IPR036412">
    <property type="entry name" value="HAD-like_sf"/>
</dbReference>
<dbReference type="GO" id="GO:0000287">
    <property type="term" value="F:magnesium ion binding"/>
    <property type="evidence" value="ECO:0007669"/>
    <property type="project" value="InterPro"/>
</dbReference>
<gene>
    <name evidence="9" type="ORF">PMAYCL1PPCAC_10029</name>
</gene>
<evidence type="ECO:0000256" key="1">
    <source>
        <dbReference type="ARBA" id="ARBA00000815"/>
    </source>
</evidence>
<dbReference type="AlphaFoldDB" id="A0AAN4ZH51"/>
<name>A0AAN4ZH51_9BILA</name>
<comment type="caution">
    <text evidence="9">The sequence shown here is derived from an EMBL/GenBank/DDBJ whole genome shotgun (WGS) entry which is preliminary data.</text>
</comment>
<evidence type="ECO:0000256" key="3">
    <source>
        <dbReference type="ARBA" id="ARBA00012643"/>
    </source>
</evidence>
<keyword evidence="8" id="KW-0546">Nucleotide metabolism</keyword>
<keyword evidence="6" id="KW-0378">Hydrolase</keyword>
<sequence>SSTTNILAATAICPAHFEMQMVQESVEDLRSLFDRPNVHIRDREGTIARLNGLIDGGARDFTVISDFDHTLSRSHDANGRKCAVTHEVFGHPERFPDLCEKFAIFEKKYGSFEHLTEGQERFEKMEAWWRESNAAIAERAVHRKELPELVAATNIQLRDGAAELIGHLEQREVPALIFSAGIGDIITVVLEQHLGRIPPNVHVVSNMMAFDEQDRNCGFSHPIIHCFNKSGAMIDKHSPVLPLISSRPHILLLGDALGDLGMAEGLSKEETSGVRIGFLN</sequence>
<dbReference type="GO" id="GO:0008253">
    <property type="term" value="F:5'-nucleotidase activity"/>
    <property type="evidence" value="ECO:0007669"/>
    <property type="project" value="UniProtKB-EC"/>
</dbReference>
<evidence type="ECO:0000256" key="2">
    <source>
        <dbReference type="ARBA" id="ARBA00008389"/>
    </source>
</evidence>